<feature type="coiled-coil region" evidence="9">
    <location>
        <begin position="252"/>
        <end position="279"/>
    </location>
</feature>
<keyword evidence="6 7" id="KW-0040">ANK repeat</keyword>
<dbReference type="Pfam" id="PF12796">
    <property type="entry name" value="Ank_2"/>
    <property type="match status" value="1"/>
</dbReference>
<dbReference type="Pfam" id="PF00169">
    <property type="entry name" value="PH"/>
    <property type="match status" value="1"/>
</dbReference>
<dbReference type="FunFam" id="1.25.40.20:FF:000006">
    <property type="entry name" value="Arf-GAP with SH3 domain, ANK repeat and PH domain-containing protein 2"/>
    <property type="match status" value="1"/>
</dbReference>
<dbReference type="InterPro" id="IPR043593">
    <property type="entry name" value="ASAP"/>
</dbReference>
<feature type="repeat" description="ANK" evidence="7">
    <location>
        <begin position="576"/>
        <end position="611"/>
    </location>
</feature>
<feature type="compositionally biased region" description="Polar residues" evidence="10">
    <location>
        <begin position="805"/>
        <end position="817"/>
    </location>
</feature>
<dbReference type="PRINTS" id="PR00405">
    <property type="entry name" value="REVINTRACTNG"/>
</dbReference>
<dbReference type="InterPro" id="IPR038508">
    <property type="entry name" value="ArfGAP_dom_sf"/>
</dbReference>
<evidence type="ECO:0000259" key="11">
    <source>
        <dbReference type="PROSITE" id="PS50003"/>
    </source>
</evidence>
<dbReference type="Gene3D" id="1.10.220.150">
    <property type="entry name" value="Arf GTPase activating protein"/>
    <property type="match status" value="1"/>
</dbReference>
<comment type="subcellular location">
    <subcellularLocation>
        <location evidence="1">Cytoplasm</location>
    </subcellularLocation>
</comment>
<dbReference type="SMART" id="SM00233">
    <property type="entry name" value="PH"/>
    <property type="match status" value="1"/>
</dbReference>
<dbReference type="SUPFAM" id="SSF48403">
    <property type="entry name" value="Ankyrin repeat"/>
    <property type="match status" value="1"/>
</dbReference>
<accession>A0A8T2K469</accession>
<evidence type="ECO:0000256" key="9">
    <source>
        <dbReference type="SAM" id="Coils"/>
    </source>
</evidence>
<dbReference type="PANTHER" id="PTHR45854">
    <property type="entry name" value="ASAP FAMILY MEMBER"/>
    <property type="match status" value="1"/>
</dbReference>
<dbReference type="SUPFAM" id="SSF103657">
    <property type="entry name" value="BAR/IMD domain-like"/>
    <property type="match status" value="1"/>
</dbReference>
<dbReference type="Gene3D" id="1.25.40.950">
    <property type="match status" value="1"/>
</dbReference>
<dbReference type="PROSITE" id="PS50297">
    <property type="entry name" value="ANK_REP_REGION"/>
    <property type="match status" value="2"/>
</dbReference>
<evidence type="ECO:0000313" key="14">
    <source>
        <dbReference type="Proteomes" id="UP000812440"/>
    </source>
</evidence>
<dbReference type="InterPro" id="IPR001164">
    <property type="entry name" value="ArfGAP_dom"/>
</dbReference>
<keyword evidence="3" id="KW-0479">Metal-binding</keyword>
<dbReference type="InterPro" id="IPR027267">
    <property type="entry name" value="AH/BAR_dom_sf"/>
</dbReference>
<dbReference type="Pfam" id="PF16746">
    <property type="entry name" value="BAR_3"/>
    <property type="match status" value="1"/>
</dbReference>
<dbReference type="PROSITE" id="PS50115">
    <property type="entry name" value="ARFGAP"/>
    <property type="match status" value="1"/>
</dbReference>
<keyword evidence="9" id="KW-0175">Coiled coil</keyword>
<sequence>MEVEATTMTDWNPLSLFLGVTAEDHLCAQTSNSITKVQKCRQAVISLEESLDTDLHVLNKIRKSVRSIYSSGLTHVEAQEGHIEALQCLGSNQLSCNNHELSTGFLNLSVLSRELNALFSNMIHNLNSMLSFPLDSLLRGDLKDGRMDLRKQADRSWKEYEIKMMKKSRCATSRGDSEYSEEAERERKLFQLHLAEYLIKVGEAQVKQGPYFLQCLIKFFNAQINYFQDGLSAAQSLLPFIEKLSTTVHNIHQTWDEELRQLSEHRDNLQKHLQIETKEDGLSRKDSGIGYSLHQPQGDKQYGTEKSGFLYKKSEGIRKVWQKRKCGVKYGYLTISHGTINRPPVKIKLLTCQVRPNPEDKRNFDLITHNRTYHLQAEDENEALVWVSVLQNSKDESLNAAFRADGGPIDSPHQVNQQIINEIRSLPGNQVCCDCGAPEPTWVSTNLGILICIECSGIHRDLGVRYSRVQSLTLDLLSTSELLLSVNIGNAKLNEVLEATLPTVNTKPSPASDMNARKNFILAKYVDHSFTNKEHNDSLNRVQTAVQTHDLTALLQCMASGVDLSKSVPSQDNQDLGESPLHLAVRVSDRCSLPVVDFIIQNGGSLDRTTTDGNTALHYGVKYNKLDCVRLLLRAKSSLTAVNNDGLTPLMLAQNLKQTECEELLEKAANGSLMFEVDFEWFHQEEEESYSEDDEGEKNFSVLSPMKSNYRCSSMGLDISNKTYETVIFPSRQPAPYRSRSLEVPPPLPAKNHPKRCLDIPIQPLSAQNRPLSTVSQPSTSDEWEGIPEAGLQRRSSEPLRFSSEHSSTTQRNSTDGVKSYRRIRGTVHHNSECSRQAKTSLPGSPPSACTELEKNTGEISRRRCSQDANQQQSPVPP</sequence>
<dbReference type="Proteomes" id="UP000812440">
    <property type="component" value="Chromosome 2"/>
</dbReference>
<dbReference type="SUPFAM" id="SSF50729">
    <property type="entry name" value="PH domain-like"/>
    <property type="match status" value="1"/>
</dbReference>
<feature type="compositionally biased region" description="Polar residues" evidence="10">
    <location>
        <begin position="765"/>
        <end position="781"/>
    </location>
</feature>
<dbReference type="SMART" id="SM00248">
    <property type="entry name" value="ANK"/>
    <property type="match status" value="2"/>
</dbReference>
<dbReference type="InterPro" id="IPR037844">
    <property type="entry name" value="PH_ASAP"/>
</dbReference>
<dbReference type="CDD" id="cd13251">
    <property type="entry name" value="PH_ASAP"/>
    <property type="match status" value="1"/>
</dbReference>
<keyword evidence="4" id="KW-0677">Repeat</keyword>
<dbReference type="InterPro" id="IPR036770">
    <property type="entry name" value="Ankyrin_rpt-contain_sf"/>
</dbReference>
<dbReference type="GO" id="GO:0005737">
    <property type="term" value="C:cytoplasm"/>
    <property type="evidence" value="ECO:0007669"/>
    <property type="project" value="UniProtKB-SubCell"/>
</dbReference>
<feature type="domain" description="Arf-GAP" evidence="12">
    <location>
        <begin position="417"/>
        <end position="538"/>
    </location>
</feature>
<organism evidence="13 14">
    <name type="scientific">Hymenochirus boettgeri</name>
    <name type="common">Congo dwarf clawed frog</name>
    <dbReference type="NCBI Taxonomy" id="247094"/>
    <lineage>
        <taxon>Eukaryota</taxon>
        <taxon>Metazoa</taxon>
        <taxon>Chordata</taxon>
        <taxon>Craniata</taxon>
        <taxon>Vertebrata</taxon>
        <taxon>Euteleostomi</taxon>
        <taxon>Amphibia</taxon>
        <taxon>Batrachia</taxon>
        <taxon>Anura</taxon>
        <taxon>Pipoidea</taxon>
        <taxon>Pipidae</taxon>
        <taxon>Pipinae</taxon>
        <taxon>Hymenochirus</taxon>
    </lineage>
</organism>
<feature type="compositionally biased region" description="Polar residues" evidence="10">
    <location>
        <begin position="867"/>
        <end position="878"/>
    </location>
</feature>
<reference evidence="13" key="1">
    <citation type="thesis" date="2020" institute="ProQuest LLC" country="789 East Eisenhower Parkway, Ann Arbor, MI, USA">
        <title>Comparative Genomics and Chromosome Evolution.</title>
        <authorList>
            <person name="Mudd A.B."/>
        </authorList>
    </citation>
    <scope>NUCLEOTIDE SEQUENCE</scope>
    <source>
        <strain evidence="13">Female2</strain>
        <tissue evidence="13">Blood</tissue>
    </source>
</reference>
<dbReference type="GO" id="GO:0008270">
    <property type="term" value="F:zinc ion binding"/>
    <property type="evidence" value="ECO:0007669"/>
    <property type="project" value="UniProtKB-KW"/>
</dbReference>
<keyword evidence="8" id="KW-0863">Zinc-finger</keyword>
<keyword evidence="5" id="KW-0862">Zinc</keyword>
<dbReference type="SMART" id="SM00105">
    <property type="entry name" value="ArfGap"/>
    <property type="match status" value="1"/>
</dbReference>
<name>A0A8T2K469_9PIPI</name>
<evidence type="ECO:0000256" key="4">
    <source>
        <dbReference type="ARBA" id="ARBA00022737"/>
    </source>
</evidence>
<dbReference type="SUPFAM" id="SSF57863">
    <property type="entry name" value="ArfGap/RecO-like zinc finger"/>
    <property type="match status" value="1"/>
</dbReference>
<evidence type="ECO:0000256" key="6">
    <source>
        <dbReference type="ARBA" id="ARBA00023043"/>
    </source>
</evidence>
<dbReference type="Gene3D" id="1.25.40.20">
    <property type="entry name" value="Ankyrin repeat-containing domain"/>
    <property type="match status" value="1"/>
</dbReference>
<feature type="domain" description="PH" evidence="11">
    <location>
        <begin position="303"/>
        <end position="395"/>
    </location>
</feature>
<dbReference type="AlphaFoldDB" id="A0A8T2K469"/>
<gene>
    <name evidence="13" type="ORF">GDO86_003460</name>
</gene>
<dbReference type="Gene3D" id="2.30.29.30">
    <property type="entry name" value="Pleckstrin-homology domain (PH domain)/Phosphotyrosine-binding domain (PTB)"/>
    <property type="match status" value="1"/>
</dbReference>
<evidence type="ECO:0000256" key="8">
    <source>
        <dbReference type="PROSITE-ProRule" id="PRU00288"/>
    </source>
</evidence>
<evidence type="ECO:0000256" key="5">
    <source>
        <dbReference type="ARBA" id="ARBA00022833"/>
    </source>
</evidence>
<dbReference type="InterPro" id="IPR002110">
    <property type="entry name" value="Ankyrin_rpt"/>
</dbReference>
<dbReference type="PANTHER" id="PTHR45854:SF1">
    <property type="entry name" value="ARF-GAP WITH SH3 DOMAIN, ANK REPEAT AND PH DOMAIN-CONTAINING PROTEIN 3"/>
    <property type="match status" value="1"/>
</dbReference>
<dbReference type="InterPro" id="IPR001849">
    <property type="entry name" value="PH_domain"/>
</dbReference>
<evidence type="ECO:0000256" key="1">
    <source>
        <dbReference type="ARBA" id="ARBA00004496"/>
    </source>
</evidence>
<evidence type="ECO:0000256" key="2">
    <source>
        <dbReference type="ARBA" id="ARBA00022490"/>
    </source>
</evidence>
<dbReference type="Pfam" id="PF01412">
    <property type="entry name" value="ArfGap"/>
    <property type="match status" value="1"/>
</dbReference>
<dbReference type="EMBL" id="JAACNH010000002">
    <property type="protein sequence ID" value="KAG8451228.1"/>
    <property type="molecule type" value="Genomic_DNA"/>
</dbReference>
<comment type="caution">
    <text evidence="13">The sequence shown here is derived from an EMBL/GenBank/DDBJ whole genome shotgun (WGS) entry which is preliminary data.</text>
</comment>
<feature type="repeat" description="ANK" evidence="7">
    <location>
        <begin position="612"/>
        <end position="644"/>
    </location>
</feature>
<protein>
    <submittedName>
        <fullName evidence="13">Uncharacterized protein</fullName>
    </submittedName>
</protein>
<dbReference type="Gene3D" id="1.20.1270.60">
    <property type="entry name" value="Arfaptin homology (AH) domain/BAR domain"/>
    <property type="match status" value="1"/>
</dbReference>
<keyword evidence="14" id="KW-1185">Reference proteome</keyword>
<dbReference type="GO" id="GO:0005096">
    <property type="term" value="F:GTPase activator activity"/>
    <property type="evidence" value="ECO:0007669"/>
    <property type="project" value="InterPro"/>
</dbReference>
<dbReference type="OrthoDB" id="435430at2759"/>
<evidence type="ECO:0000313" key="13">
    <source>
        <dbReference type="EMBL" id="KAG8451228.1"/>
    </source>
</evidence>
<evidence type="ECO:0000256" key="3">
    <source>
        <dbReference type="ARBA" id="ARBA00022723"/>
    </source>
</evidence>
<feature type="region of interest" description="Disordered" evidence="10">
    <location>
        <begin position="736"/>
        <end position="878"/>
    </location>
</feature>
<feature type="compositionally biased region" description="Basic and acidic residues" evidence="10">
    <location>
        <begin position="852"/>
        <end position="866"/>
    </location>
</feature>
<dbReference type="PROSITE" id="PS50088">
    <property type="entry name" value="ANK_REPEAT"/>
    <property type="match status" value="2"/>
</dbReference>
<dbReference type="InterPro" id="IPR011993">
    <property type="entry name" value="PH-like_dom_sf"/>
</dbReference>
<dbReference type="PROSITE" id="PS50003">
    <property type="entry name" value="PH_DOMAIN"/>
    <property type="match status" value="1"/>
</dbReference>
<dbReference type="InterPro" id="IPR037278">
    <property type="entry name" value="ARFGAP/RecO"/>
</dbReference>
<feature type="compositionally biased region" description="Polar residues" evidence="10">
    <location>
        <begin position="834"/>
        <end position="843"/>
    </location>
</feature>
<evidence type="ECO:0000256" key="7">
    <source>
        <dbReference type="PROSITE-ProRule" id="PRU00023"/>
    </source>
</evidence>
<dbReference type="InterPro" id="IPR004148">
    <property type="entry name" value="BAR_dom"/>
</dbReference>
<evidence type="ECO:0000259" key="12">
    <source>
        <dbReference type="PROSITE" id="PS50115"/>
    </source>
</evidence>
<keyword evidence="2" id="KW-0963">Cytoplasm</keyword>
<evidence type="ECO:0000256" key="10">
    <source>
        <dbReference type="SAM" id="MobiDB-lite"/>
    </source>
</evidence>
<proteinExistence type="predicted"/>